<evidence type="ECO:0000256" key="2">
    <source>
        <dbReference type="SAM" id="SignalP"/>
    </source>
</evidence>
<feature type="signal peptide" evidence="2">
    <location>
        <begin position="1"/>
        <end position="26"/>
    </location>
</feature>
<dbReference type="RefSeq" id="WP_010928730.1">
    <property type="nucleotide sequence ID" value="NZ_AP019378.2"/>
</dbReference>
<accession>A0ABU5X8K3</accession>
<dbReference type="Gene3D" id="3.40.190.170">
    <property type="entry name" value="Bacterial extracellular solute-binding protein, family 7"/>
    <property type="match status" value="1"/>
</dbReference>
<reference evidence="3 4" key="1">
    <citation type="submission" date="2023-12" db="EMBL/GenBank/DDBJ databases">
        <title>Draft Genome Sequences of Bordetella parapertussis clinical Isolates from Colombia, 2023.</title>
        <authorList>
            <person name="Montilla E.A."/>
            <person name="Rojas F."/>
            <person name="Vargas M.N."/>
            <person name="Bonilla V."/>
            <person name="Duarte C."/>
        </authorList>
    </citation>
    <scope>NUCLEOTIDE SEQUENCE [LARGE SCALE GENOMIC DNA]</scope>
    <source>
        <strain evidence="3 4">320001806</strain>
    </source>
</reference>
<name>A0ABU5X8K3_BORPP</name>
<dbReference type="EMBL" id="JAXUBE010000104">
    <property type="protein sequence ID" value="MEB2665217.1"/>
    <property type="molecule type" value="Genomic_DNA"/>
</dbReference>
<protein>
    <submittedName>
        <fullName evidence="3">TRAP transporter substrate-binding protein</fullName>
    </submittedName>
</protein>
<dbReference type="PANTHER" id="PTHR33376">
    <property type="match status" value="1"/>
</dbReference>
<keyword evidence="1 2" id="KW-0732">Signal</keyword>
<organism evidence="3 4">
    <name type="scientific">Bordetella parapertussis</name>
    <dbReference type="NCBI Taxonomy" id="519"/>
    <lineage>
        <taxon>Bacteria</taxon>
        <taxon>Pseudomonadati</taxon>
        <taxon>Pseudomonadota</taxon>
        <taxon>Betaproteobacteria</taxon>
        <taxon>Burkholderiales</taxon>
        <taxon>Alcaligenaceae</taxon>
        <taxon>Bordetella</taxon>
    </lineage>
</organism>
<gene>
    <name evidence="3" type="ORF">U5T69_19015</name>
</gene>
<dbReference type="InterPro" id="IPR038404">
    <property type="entry name" value="TRAP_DctP_sf"/>
</dbReference>
<dbReference type="Proteomes" id="UP001324595">
    <property type="component" value="Unassembled WGS sequence"/>
</dbReference>
<dbReference type="NCBIfam" id="NF037995">
    <property type="entry name" value="TRAP_S1"/>
    <property type="match status" value="1"/>
</dbReference>
<evidence type="ECO:0000313" key="3">
    <source>
        <dbReference type="EMBL" id="MEB2665217.1"/>
    </source>
</evidence>
<keyword evidence="4" id="KW-1185">Reference proteome</keyword>
<dbReference type="GeneID" id="93204564"/>
<dbReference type="CDD" id="cd13602">
    <property type="entry name" value="PBP2_TRAP_BpDctp6_7"/>
    <property type="match status" value="1"/>
</dbReference>
<dbReference type="Pfam" id="PF03480">
    <property type="entry name" value="DctP"/>
    <property type="match status" value="1"/>
</dbReference>
<sequence>MSAAVRFLLRAALGACALTAAATAHAQQRWDMSLAWPAGNFHSRNAEAFAAKVREATGGQVLITVHAGGELNVKGPDTLMAVESGIVQVADMLVSQQAGVEPLLGMDALPGLIAGQDDMKTFLRHARPVYDRIAAAHNQRILYAVPWPSPGLFSRKALSTPEDMKGQKLRAHDKAAYEFMAQLGAAPTQMPWGEVVPALAAGTIDGVGTSASSGVDGKFWEFTPHFLPLNWATSLSLVTVNLDAWDKLSAAQQQAVQAAAAELEPRFWQISAAQDEKDLAILREHKVAIATPSEALGARVAAVGRPMWDAFARQAGPAGAPAARRLSARPQAALSEPPWTACYA</sequence>
<comment type="caution">
    <text evidence="3">The sequence shown here is derived from an EMBL/GenBank/DDBJ whole genome shotgun (WGS) entry which is preliminary data.</text>
</comment>
<evidence type="ECO:0000256" key="1">
    <source>
        <dbReference type="ARBA" id="ARBA00022729"/>
    </source>
</evidence>
<dbReference type="PANTHER" id="PTHR33376:SF4">
    <property type="entry name" value="SIALIC ACID-BINDING PERIPLASMIC PROTEIN SIAP"/>
    <property type="match status" value="1"/>
</dbReference>
<feature type="chain" id="PRO_5046197391" evidence="2">
    <location>
        <begin position="27"/>
        <end position="344"/>
    </location>
</feature>
<evidence type="ECO:0000313" key="4">
    <source>
        <dbReference type="Proteomes" id="UP001324595"/>
    </source>
</evidence>
<proteinExistence type="predicted"/>
<dbReference type="InterPro" id="IPR018389">
    <property type="entry name" value="DctP_fam"/>
</dbReference>